<sequence length="276" mass="29797">MSRWRDRPAPSATFYATTRKIPLTLPDTQPEDLIRQLRSLAEDFADVHHLTLATGSSTIAATAAGRSAIEHLTGAARQGNDAGGYLLAGIPAATALHRAPRSTPRPARTPRNSIHHLALRRHLSAATGLLRDAPVICLDAAALITAATSSTALVPGDVLPRLTDPQLAAFRLISQRAVRIRQREGRPPFLHTSVPAPTVTATVAALERKKLVTRDTGTSLDEGQELVLTPAGTRESPARLLRAPGTEAQRTGTTDNYRKEGRWPGRNLSHSYQRPR</sequence>
<dbReference type="KEGG" id="snw:BBN63_32270"/>
<reference evidence="2 3" key="1">
    <citation type="submission" date="2016-11" db="EMBL/GenBank/DDBJ databases">
        <title>Complete genome sequence of Streptomyces niveus SCSIO 3406.</title>
        <authorList>
            <person name="Zhu Q."/>
            <person name="Cheng W."/>
            <person name="Song Y."/>
            <person name="Li Q."/>
            <person name="Ju J."/>
        </authorList>
    </citation>
    <scope>NUCLEOTIDE SEQUENCE [LARGE SCALE GENOMIC DNA]</scope>
    <source>
        <strain evidence="2 3">SCSIO 3406</strain>
    </source>
</reference>
<gene>
    <name evidence="2" type="ORF">BBN63_32270</name>
</gene>
<evidence type="ECO:0000313" key="2">
    <source>
        <dbReference type="EMBL" id="AQU70160.1"/>
    </source>
</evidence>
<accession>A0A1U9R162</accession>
<proteinExistence type="predicted"/>
<dbReference type="Proteomes" id="UP000189677">
    <property type="component" value="Chromosome"/>
</dbReference>
<feature type="region of interest" description="Disordered" evidence="1">
    <location>
        <begin position="230"/>
        <end position="276"/>
    </location>
</feature>
<name>A0A1U9R162_STRNV</name>
<keyword evidence="3" id="KW-1185">Reference proteome</keyword>
<organism evidence="2 3">
    <name type="scientific">Streptomyces niveus</name>
    <name type="common">Streptomyces spheroides</name>
    <dbReference type="NCBI Taxonomy" id="193462"/>
    <lineage>
        <taxon>Bacteria</taxon>
        <taxon>Bacillati</taxon>
        <taxon>Actinomycetota</taxon>
        <taxon>Actinomycetes</taxon>
        <taxon>Kitasatosporales</taxon>
        <taxon>Streptomycetaceae</taxon>
        <taxon>Streptomyces</taxon>
    </lineage>
</organism>
<dbReference type="AlphaFoldDB" id="A0A1U9R162"/>
<protein>
    <submittedName>
        <fullName evidence="2">Uncharacterized protein</fullName>
    </submittedName>
</protein>
<dbReference type="EMBL" id="CP018047">
    <property type="protein sequence ID" value="AQU70160.1"/>
    <property type="molecule type" value="Genomic_DNA"/>
</dbReference>
<evidence type="ECO:0000256" key="1">
    <source>
        <dbReference type="SAM" id="MobiDB-lite"/>
    </source>
</evidence>
<evidence type="ECO:0000313" key="3">
    <source>
        <dbReference type="Proteomes" id="UP000189677"/>
    </source>
</evidence>